<comment type="caution">
    <text evidence="9">The sequence shown here is derived from an EMBL/GenBank/DDBJ whole genome shotgun (WGS) entry which is preliminary data.</text>
</comment>
<keyword evidence="8" id="KW-0472">Membrane</keyword>
<dbReference type="Proteomes" id="UP000324632">
    <property type="component" value="Chromosome 17"/>
</dbReference>
<protein>
    <recommendedName>
        <fullName evidence="2">protein S-acyltransferase</fullName>
        <ecNumber evidence="2">2.3.1.225</ecNumber>
    </recommendedName>
</protein>
<evidence type="ECO:0000256" key="6">
    <source>
        <dbReference type="ARBA" id="ARBA00023315"/>
    </source>
</evidence>
<evidence type="ECO:0000256" key="5">
    <source>
        <dbReference type="ARBA" id="ARBA00023288"/>
    </source>
</evidence>
<keyword evidence="5" id="KW-0449">Lipoprotein</keyword>
<accession>A0A5A9NJK7</accession>
<feature type="transmembrane region" description="Helical" evidence="8">
    <location>
        <begin position="25"/>
        <end position="46"/>
    </location>
</feature>
<proteinExistence type="predicted"/>
<feature type="region of interest" description="Disordered" evidence="7">
    <location>
        <begin position="264"/>
        <end position="310"/>
    </location>
</feature>
<name>A0A5A9NJK7_9TELE</name>
<evidence type="ECO:0000313" key="9">
    <source>
        <dbReference type="EMBL" id="KAA0709598.1"/>
    </source>
</evidence>
<evidence type="ECO:0000256" key="8">
    <source>
        <dbReference type="SAM" id="Phobius"/>
    </source>
</evidence>
<feature type="transmembrane region" description="Helical" evidence="8">
    <location>
        <begin position="58"/>
        <end position="79"/>
    </location>
</feature>
<keyword evidence="8" id="KW-0812">Transmembrane</keyword>
<evidence type="ECO:0000256" key="1">
    <source>
        <dbReference type="ARBA" id="ARBA00004127"/>
    </source>
</evidence>
<keyword evidence="8" id="KW-1133">Transmembrane helix</keyword>
<dbReference type="AlphaFoldDB" id="A0A5A9NJK7"/>
<dbReference type="PANTHER" id="PTHR12349">
    <property type="entry name" value="ANKYRIN REPEAT AND LEM DOMAIN-CONTAINING PROTEIN 2"/>
    <property type="match status" value="1"/>
</dbReference>
<dbReference type="PROSITE" id="PS50216">
    <property type="entry name" value="DHHC"/>
    <property type="match status" value="1"/>
</dbReference>
<feature type="region of interest" description="Disordered" evidence="7">
    <location>
        <begin position="220"/>
        <end position="241"/>
    </location>
</feature>
<dbReference type="PANTHER" id="PTHR12349:SF3">
    <property type="entry name" value="PALMITOYLTRANSFERASE ZDHHC5"/>
    <property type="match status" value="1"/>
</dbReference>
<dbReference type="GO" id="GO:0019706">
    <property type="term" value="F:protein-cysteine S-palmitoyltransferase activity"/>
    <property type="evidence" value="ECO:0007669"/>
    <property type="project" value="UniProtKB-EC"/>
</dbReference>
<evidence type="ECO:0000256" key="4">
    <source>
        <dbReference type="ARBA" id="ARBA00023139"/>
    </source>
</evidence>
<dbReference type="EC" id="2.3.1.225" evidence="2"/>
<evidence type="ECO:0000313" key="10">
    <source>
        <dbReference type="Proteomes" id="UP000324632"/>
    </source>
</evidence>
<feature type="compositionally biased region" description="Polar residues" evidence="7">
    <location>
        <begin position="265"/>
        <end position="296"/>
    </location>
</feature>
<gene>
    <name evidence="9" type="ORF">E1301_Tti003977</name>
</gene>
<reference evidence="9 10" key="1">
    <citation type="journal article" date="2019" name="Mol. Ecol. Resour.">
        <title>Chromosome-level genome assembly of Triplophysa tibetana, a fish adapted to the harsh high-altitude environment of the Tibetan Plateau.</title>
        <authorList>
            <person name="Yang X."/>
            <person name="Liu H."/>
            <person name="Ma Z."/>
            <person name="Zou Y."/>
            <person name="Zou M."/>
            <person name="Mao Y."/>
            <person name="Li X."/>
            <person name="Wang H."/>
            <person name="Chen T."/>
            <person name="Wang W."/>
            <person name="Yang R."/>
        </authorList>
    </citation>
    <scope>NUCLEOTIDE SEQUENCE [LARGE SCALE GENOMIC DNA]</scope>
    <source>
        <strain evidence="9">TTIB1903HZAU</strain>
        <tissue evidence="9">Muscle</tissue>
    </source>
</reference>
<evidence type="ECO:0000256" key="3">
    <source>
        <dbReference type="ARBA" id="ARBA00022679"/>
    </source>
</evidence>
<sequence length="520" mass="55294">MPVGLSVGGALGDPSPSRRFKPSRYVPVSAATAFLVGATTLFLCFTCPWLSERFSSSIALYNTVVFLFTLANFCMATFMDPGIFPRAEEDEDKEDDFRAPLYKTVDVRGIQVRMKWCSTCRFYRPPRCSHCSVCDNCVEVTGKFRGGVNPFTHGCLKNIANVLCSSQAPRYTGRLRKPHSIQVQPPFLRPPLSEAQLEAKVLDNGIQQSKSSLEIMESLSTDADAPPPPKPEHRYPGLPHTQNEECSLLTEAPPTPSLYKYRPTSAHSSKMTRGNSMTESPSVPVTTGQPSYCSDPSLSSRGGAGCRGGGEVGRAGSGGLGGASEYGGRSYPSFTDTFLQSAAASCSSSLRSAQTAHNALGPLISEGTTSTSYKSLANQTRNGSMSYESLLTPSESPEFESAAHELSPPRPHPPHSLSTAPGAPLLLGYTSPYLSAQQREGSLQACPSPLRPSPNRAFLHPTSSPPSRAPPLSPRAHSLGSPPPGPAPGHTTLGKSVSYAGSAELQRRPASSGGGTPMQK</sequence>
<feature type="compositionally biased region" description="Pro residues" evidence="7">
    <location>
        <begin position="463"/>
        <end position="473"/>
    </location>
</feature>
<keyword evidence="10" id="KW-1185">Reference proteome</keyword>
<evidence type="ECO:0000256" key="2">
    <source>
        <dbReference type="ARBA" id="ARBA00012210"/>
    </source>
</evidence>
<comment type="subcellular location">
    <subcellularLocation>
        <location evidence="1">Endomembrane system</location>
        <topology evidence="1">Multi-pass membrane protein</topology>
    </subcellularLocation>
</comment>
<feature type="region of interest" description="Disordered" evidence="7">
    <location>
        <begin position="438"/>
        <end position="520"/>
    </location>
</feature>
<dbReference type="GO" id="GO:0012505">
    <property type="term" value="C:endomembrane system"/>
    <property type="evidence" value="ECO:0007669"/>
    <property type="project" value="UniProtKB-SubCell"/>
</dbReference>
<keyword evidence="3 9" id="KW-0808">Transferase</keyword>
<feature type="region of interest" description="Disordered" evidence="7">
    <location>
        <begin position="387"/>
        <end position="424"/>
    </location>
</feature>
<keyword evidence="6" id="KW-0012">Acyltransferase</keyword>
<organism evidence="9 10">
    <name type="scientific">Triplophysa tibetana</name>
    <dbReference type="NCBI Taxonomy" id="1572043"/>
    <lineage>
        <taxon>Eukaryota</taxon>
        <taxon>Metazoa</taxon>
        <taxon>Chordata</taxon>
        <taxon>Craniata</taxon>
        <taxon>Vertebrata</taxon>
        <taxon>Euteleostomi</taxon>
        <taxon>Actinopterygii</taxon>
        <taxon>Neopterygii</taxon>
        <taxon>Teleostei</taxon>
        <taxon>Ostariophysi</taxon>
        <taxon>Cypriniformes</taxon>
        <taxon>Nemacheilidae</taxon>
        <taxon>Triplophysa</taxon>
    </lineage>
</organism>
<dbReference type="EMBL" id="SOYY01000017">
    <property type="protein sequence ID" value="KAA0709598.1"/>
    <property type="molecule type" value="Genomic_DNA"/>
</dbReference>
<evidence type="ECO:0000256" key="7">
    <source>
        <dbReference type="SAM" id="MobiDB-lite"/>
    </source>
</evidence>
<keyword evidence="4" id="KW-0564">Palmitate</keyword>